<evidence type="ECO:0000313" key="2">
    <source>
        <dbReference type="Proteomes" id="UP000805193"/>
    </source>
</evidence>
<proteinExistence type="predicted"/>
<gene>
    <name evidence="1" type="ORF">HPB47_027663</name>
</gene>
<dbReference type="Proteomes" id="UP000805193">
    <property type="component" value="Unassembled WGS sequence"/>
</dbReference>
<accession>A0AC60PWS5</accession>
<protein>
    <submittedName>
        <fullName evidence="1">Uncharacterized protein</fullName>
    </submittedName>
</protein>
<evidence type="ECO:0000313" key="1">
    <source>
        <dbReference type="EMBL" id="KAG0425133.1"/>
    </source>
</evidence>
<keyword evidence="2" id="KW-1185">Reference proteome</keyword>
<sequence>MDTAPGPGDLQSQNKSAEVTETSCGGVSGIAGSGSWQRIFSAISQVIGGKTYTLPSSSSNNIDDIIEKTYTIASEVPEDGTYPLVKPSPQGGHHDIDPCSASPDSTFVYISDRNFQQRRQPSKHAPATTKAPVSVTRPQRHGRKRPNDRRFNHLRPGRLDDNQSDLSRLDGVPADRHGAAAYRQDAQNVPRGHELRSLSAPLLLTRRQLFFYPLAVAAALALLASLLALVPFANRLSSETRHERDAGPPPIGGSILQARPLDPKRCTSAPCRRDGAFLSHQLALSSERPCQNFGRFVCLHWRPREGSGARSSAEDEVLKLEALALGWLRARPGLSSLLDSCIRDRQDGDKALRGFLLPAVSLENFPYSGSNLGSVAIWRAAGRVLLLTNCATLVSAEVASDGSPALGLPQTLGDGGTQSEKAYRALTRAAGELSGSQSEAVVQFAVRLEKAARLGAGGPPRRIPASQLAELWAFLGQLRRGLASGALVTLLAPGYVRRVRDLVRHFPADAVLNYLALRLHLQVAPLLAVTDALPGVYAKLTGRQQRWRQCFNLALSFAPTAVLEAARSVTGASFQVFEALDLADAIRDEVGTLVRESPELRDATQRLSALGDAGLQAFGPPWMQEPGATTRFLSSAPQIRAGAPALRSWSALATYEVRDRLVRESWPGEWALERSCRLDAASGRIALPPLLFNETLPGGLSGPLQLARAGSRLAACLLRGLLSSTDSTMANWPPQAAAHLRSSRACLDAQRRDMVRDALPEWAALRPALRLFLHRGGEDLSIDGLPQITGTQLFFVYWALDRCGFDEVPGSGTVTALPNAALANEPAFHEAFLCQPQTAMNPLPRCSLWRVRSLRR</sequence>
<organism evidence="1 2">
    <name type="scientific">Ixodes persulcatus</name>
    <name type="common">Taiga tick</name>
    <dbReference type="NCBI Taxonomy" id="34615"/>
    <lineage>
        <taxon>Eukaryota</taxon>
        <taxon>Metazoa</taxon>
        <taxon>Ecdysozoa</taxon>
        <taxon>Arthropoda</taxon>
        <taxon>Chelicerata</taxon>
        <taxon>Arachnida</taxon>
        <taxon>Acari</taxon>
        <taxon>Parasitiformes</taxon>
        <taxon>Ixodida</taxon>
        <taxon>Ixodoidea</taxon>
        <taxon>Ixodidae</taxon>
        <taxon>Ixodinae</taxon>
        <taxon>Ixodes</taxon>
    </lineage>
</organism>
<name>A0AC60PWS5_IXOPE</name>
<reference evidence="1 2" key="1">
    <citation type="journal article" date="2020" name="Cell">
        <title>Large-Scale Comparative Analyses of Tick Genomes Elucidate Their Genetic Diversity and Vector Capacities.</title>
        <authorList>
            <consortium name="Tick Genome and Microbiome Consortium (TIGMIC)"/>
            <person name="Jia N."/>
            <person name="Wang J."/>
            <person name="Shi W."/>
            <person name="Du L."/>
            <person name="Sun Y."/>
            <person name="Zhan W."/>
            <person name="Jiang J.F."/>
            <person name="Wang Q."/>
            <person name="Zhang B."/>
            <person name="Ji P."/>
            <person name="Bell-Sakyi L."/>
            <person name="Cui X.M."/>
            <person name="Yuan T.T."/>
            <person name="Jiang B.G."/>
            <person name="Yang W.F."/>
            <person name="Lam T.T."/>
            <person name="Chang Q.C."/>
            <person name="Ding S.J."/>
            <person name="Wang X.J."/>
            <person name="Zhu J.G."/>
            <person name="Ruan X.D."/>
            <person name="Zhao L."/>
            <person name="Wei J.T."/>
            <person name="Ye R.Z."/>
            <person name="Que T.C."/>
            <person name="Du C.H."/>
            <person name="Zhou Y.H."/>
            <person name="Cheng J.X."/>
            <person name="Dai P.F."/>
            <person name="Guo W.B."/>
            <person name="Han X.H."/>
            <person name="Huang E.J."/>
            <person name="Li L.F."/>
            <person name="Wei W."/>
            <person name="Gao Y.C."/>
            <person name="Liu J.Z."/>
            <person name="Shao H.Z."/>
            <person name="Wang X."/>
            <person name="Wang C.C."/>
            <person name="Yang T.C."/>
            <person name="Huo Q.B."/>
            <person name="Li W."/>
            <person name="Chen H.Y."/>
            <person name="Chen S.E."/>
            <person name="Zhou L.G."/>
            <person name="Ni X.B."/>
            <person name="Tian J.H."/>
            <person name="Sheng Y."/>
            <person name="Liu T."/>
            <person name="Pan Y.S."/>
            <person name="Xia L.Y."/>
            <person name="Li J."/>
            <person name="Zhao F."/>
            <person name="Cao W.C."/>
        </authorList>
    </citation>
    <scope>NUCLEOTIDE SEQUENCE [LARGE SCALE GENOMIC DNA]</scope>
    <source>
        <strain evidence="1">Iper-2018</strain>
    </source>
</reference>
<dbReference type="EMBL" id="JABSTQ010009884">
    <property type="protein sequence ID" value="KAG0425133.1"/>
    <property type="molecule type" value="Genomic_DNA"/>
</dbReference>
<comment type="caution">
    <text evidence="1">The sequence shown here is derived from an EMBL/GenBank/DDBJ whole genome shotgun (WGS) entry which is preliminary data.</text>
</comment>